<dbReference type="PROSITE" id="PS00720">
    <property type="entry name" value="RASGEF"/>
    <property type="match status" value="1"/>
</dbReference>
<evidence type="ECO:0000256" key="3">
    <source>
        <dbReference type="PROSITE-ProRule" id="PRU00168"/>
    </source>
</evidence>
<dbReference type="Pfam" id="PF00023">
    <property type="entry name" value="Ank"/>
    <property type="match status" value="1"/>
</dbReference>
<dbReference type="SMART" id="SM00229">
    <property type="entry name" value="RasGEFN"/>
    <property type="match status" value="1"/>
</dbReference>
<dbReference type="Gene3D" id="1.10.840.10">
    <property type="entry name" value="Ras guanine-nucleotide exchange factors catalytic domain"/>
    <property type="match status" value="1"/>
</dbReference>
<dbReference type="Proteomes" id="UP001648503">
    <property type="component" value="Unassembled WGS sequence"/>
</dbReference>
<dbReference type="PANTHER" id="PTHR23113:SF368">
    <property type="entry name" value="CELL DIVISION CONTROL PROTEIN 25"/>
    <property type="match status" value="1"/>
</dbReference>
<dbReference type="InterPro" id="IPR036964">
    <property type="entry name" value="RASGEF_cat_dom_sf"/>
</dbReference>
<dbReference type="InterPro" id="IPR019804">
    <property type="entry name" value="Ras_G-nucl-exch_fac_CS"/>
</dbReference>
<reference evidence="7 8" key="1">
    <citation type="submission" date="2021-02" db="EMBL/GenBank/DDBJ databases">
        <title>Variation within the Batrachochytrium salamandrivorans European outbreak.</title>
        <authorList>
            <person name="Kelly M."/>
            <person name="Pasmans F."/>
            <person name="Shea T.P."/>
            <person name="Munoz J.F."/>
            <person name="Carranza S."/>
            <person name="Cuomo C.A."/>
            <person name="Martel A."/>
        </authorList>
    </citation>
    <scope>NUCLEOTIDE SEQUENCE [LARGE SCALE GENOMIC DNA]</scope>
    <source>
        <strain evidence="7 8">AMFP18/2</strain>
    </source>
</reference>
<feature type="domain" description="Ras-GEF" evidence="5">
    <location>
        <begin position="1368"/>
        <end position="1634"/>
    </location>
</feature>
<keyword evidence="8" id="KW-1185">Reference proteome</keyword>
<feature type="domain" description="N-terminal Ras-GEF" evidence="6">
    <location>
        <begin position="1182"/>
        <end position="1314"/>
    </location>
</feature>
<evidence type="ECO:0000313" key="7">
    <source>
        <dbReference type="EMBL" id="KAH6601435.1"/>
    </source>
</evidence>
<dbReference type="Gene3D" id="1.25.40.20">
    <property type="entry name" value="Ankyrin repeat-containing domain"/>
    <property type="match status" value="3"/>
</dbReference>
<keyword evidence="1 3" id="KW-0344">Guanine-nucleotide releasing factor</keyword>
<feature type="region of interest" description="Disordered" evidence="4">
    <location>
        <begin position="1624"/>
        <end position="1643"/>
    </location>
</feature>
<name>A0ABQ8FNM2_9FUNG</name>
<dbReference type="SUPFAM" id="SSF48403">
    <property type="entry name" value="Ankyrin repeat"/>
    <property type="match status" value="1"/>
</dbReference>
<dbReference type="Pfam" id="PF12796">
    <property type="entry name" value="Ank_2"/>
    <property type="match status" value="2"/>
</dbReference>
<evidence type="ECO:0000256" key="4">
    <source>
        <dbReference type="SAM" id="MobiDB-lite"/>
    </source>
</evidence>
<dbReference type="EMBL" id="JAFCIX010000005">
    <property type="protein sequence ID" value="KAH6601435.1"/>
    <property type="molecule type" value="Genomic_DNA"/>
</dbReference>
<feature type="compositionally biased region" description="Low complexity" evidence="4">
    <location>
        <begin position="623"/>
        <end position="633"/>
    </location>
</feature>
<dbReference type="InterPro" id="IPR008937">
    <property type="entry name" value="Ras-like_GEF"/>
</dbReference>
<evidence type="ECO:0000259" key="6">
    <source>
        <dbReference type="PROSITE" id="PS50212"/>
    </source>
</evidence>
<dbReference type="Pfam" id="PF00617">
    <property type="entry name" value="RasGEF"/>
    <property type="match status" value="1"/>
</dbReference>
<feature type="region of interest" description="Disordered" evidence="4">
    <location>
        <begin position="891"/>
        <end position="910"/>
    </location>
</feature>
<protein>
    <recommendedName>
        <fullName evidence="9">Ras-GEF domain-containing protein</fullName>
    </recommendedName>
</protein>
<sequence length="1643" mass="184086">MFGQNLKWGFQRTRTKSDTVQYPGNYIKTTQSLSPSTTSSIEDRRGWNPIDELEEKSKSKRLLELCQEGNLVQARQFCLQNAYIISQSINSPMDANNNTPLHLTVAQNDYVMTCFLLQKGADPNVANQSDVTPITIAKRMGYTKMINLLIMYGATPPPKHEKIFQNMPNNDHGSADEDGETEGMSGRWQGKRNSMNPAPHACSDLNSVTKNILAVPQTGVSLFGSVRQISDKQGCAGTGDLLSQTQTMHPRGMQGTGQLVSNGQLLSNSSYMTLIFNVVSTSLIAPLAVYNNTQPSSLSAFNKSIDGTGFEEDIQRRHMFQDSMESKHFTICNAAYLGLKAPLLQAVTQENINYSDEAECTGLMKAAYRGNLDLVKCLVERGANVNSIDRYYNTPLIWSIIMGHISVVKYLIDEAGSDIHGMVPEDQPGDAPLALAHQQRPFITPLIVAAYGGHLDITEYILCKGVDINTRVGPGRGQTALMIAAWMRRKAIVGLLLQNRAHVEPNVDAWLTKGMVHLKKVALEGNAWLGHAGQDSSTSIGGISRRDYTSLSTLALNSIGPSSSLAGTAVAGSISQQRRISLQDKLMYFSPGDSEIAGEISQMLLTHGNTAFKSSHEADSRPDSISISTSSDVSENRTHATHNSRGNIHRRRNNTFRQGLNLDKIIGSNSGMVMTLAEQMPDRGTELDGLWIAVFQCVVQLVMAANKNIKHHYIAISAKAIHCSSEIIRAIEMIDKSSNTCIKPGSFGNGVGSGLISTVGLNGAIGQGVHTQNNSSQPVAQGINSVSSAKPSATISGLHTDLSLFSQTPTRSRMSHLARIISNKFPKQLMLSTRMAIGVWPPPDAVADMIREASSLAASCREIVLLANTLGHYPVLETNFEVSFNAFEDGQDQDGDAKSDALSSPVERDKRPKIPLSYSEYKRQNDLKLIEEMSKRYDLGGRESLQDILTSDEKSMDQEFFKTLDSLLKQFVVSVSEIKNLHDQHLKEEFIKATSTVHARADTLMEEINSFELFKDFPDDVVIDQDDVTRLEASGVKLLITIFPCPIKPFYRLAFDEVKNSARQVMSKGKIAAASWPPPNSAAEMLQATIPCALAVKKLVILAKESASKVRQTHLEERRKRDHWRKECLQNERVKKLFQMWESQLLGDQSSMFKKPSAILTMDELKALEDSTEGLVLEEVNGKRLIKGGRLNKLLEAATGHENNDEDFTASLILTHHSFTTSSELLDQLFKRYEIAPPYGLSQRIFEMFIDKKVVQIRLRVCHVLQHWIQNHFEEDFVEYDQFILRYRDFVEKKVKFDFEQLSITMLETLEKKLNEDSSSRPIPQLSPDREKLCPKSILPQRGYTGGHAFTDHFSTLLTDPKAYLEIDPQEMARQLTLVEFELFTRVRPYECLDQIWDGHRRKENLTLKGIYHAKNRESGEKSLSNLSRLIQHTNQISFWIATNVVTQDTPKSRMMIIKYFTQVAMHCREMNNLTGVTTIIGALSMSPISRLHKTWKVLEDKHAKIFEGYKDMADLVSPKFQYANYRRALKEMQPPAIPFLGVYLTDLTFIELGNPDFLPDSHFVNFDKRRKVYTLIKEIQRYAQVPFSLSALQPIQEFLRKLSERKGTPVGWEESPLMTEDELYEQSLLVEPKEPETDSDEE</sequence>
<dbReference type="SUPFAM" id="SSF48366">
    <property type="entry name" value="Ras GEF"/>
    <property type="match status" value="1"/>
</dbReference>
<organism evidence="7 8">
    <name type="scientific">Batrachochytrium salamandrivorans</name>
    <dbReference type="NCBI Taxonomy" id="1357716"/>
    <lineage>
        <taxon>Eukaryota</taxon>
        <taxon>Fungi</taxon>
        <taxon>Fungi incertae sedis</taxon>
        <taxon>Chytridiomycota</taxon>
        <taxon>Chytridiomycota incertae sedis</taxon>
        <taxon>Chytridiomycetes</taxon>
        <taxon>Rhizophydiales</taxon>
        <taxon>Rhizophydiales incertae sedis</taxon>
        <taxon>Batrachochytrium</taxon>
    </lineage>
</organism>
<evidence type="ECO:0000259" key="5">
    <source>
        <dbReference type="PROSITE" id="PS50009"/>
    </source>
</evidence>
<dbReference type="InterPro" id="IPR002110">
    <property type="entry name" value="Ankyrin_rpt"/>
</dbReference>
<gene>
    <name evidence="7" type="ORF">BASA50_001578</name>
</gene>
<keyword evidence="2" id="KW-0040">ANK repeat</keyword>
<feature type="repeat" description="ANK" evidence="2">
    <location>
        <begin position="358"/>
        <end position="390"/>
    </location>
</feature>
<dbReference type="PROSITE" id="PS50009">
    <property type="entry name" value="RASGEF_CAT"/>
    <property type="match status" value="1"/>
</dbReference>
<feature type="repeat" description="ANK" evidence="2">
    <location>
        <begin position="444"/>
        <end position="473"/>
    </location>
</feature>
<dbReference type="PROSITE" id="PS50088">
    <property type="entry name" value="ANK_REPEAT"/>
    <property type="match status" value="3"/>
</dbReference>
<evidence type="ECO:0000313" key="8">
    <source>
        <dbReference type="Proteomes" id="UP001648503"/>
    </source>
</evidence>
<dbReference type="SMART" id="SM00248">
    <property type="entry name" value="ANK"/>
    <property type="match status" value="6"/>
</dbReference>
<dbReference type="InterPro" id="IPR023578">
    <property type="entry name" value="Ras_GEF_dom_sf"/>
</dbReference>
<comment type="caution">
    <text evidence="7">The sequence shown here is derived from an EMBL/GenBank/DDBJ whole genome shotgun (WGS) entry which is preliminary data.</text>
</comment>
<evidence type="ECO:0000256" key="1">
    <source>
        <dbReference type="ARBA" id="ARBA00022658"/>
    </source>
</evidence>
<dbReference type="CDD" id="cd00155">
    <property type="entry name" value="RasGEF"/>
    <property type="match status" value="1"/>
</dbReference>
<dbReference type="InterPro" id="IPR000651">
    <property type="entry name" value="Ras-like_Gua-exchang_fac_N"/>
</dbReference>
<proteinExistence type="predicted"/>
<feature type="compositionally biased region" description="Basic residues" evidence="4">
    <location>
        <begin position="639"/>
        <end position="653"/>
    </location>
</feature>
<feature type="region of interest" description="Disordered" evidence="4">
    <location>
        <begin position="613"/>
        <end position="653"/>
    </location>
</feature>
<dbReference type="InterPro" id="IPR001895">
    <property type="entry name" value="RASGEF_cat_dom"/>
</dbReference>
<evidence type="ECO:0008006" key="9">
    <source>
        <dbReference type="Google" id="ProtNLM"/>
    </source>
</evidence>
<dbReference type="CDD" id="cd06224">
    <property type="entry name" value="REM"/>
    <property type="match status" value="1"/>
</dbReference>
<dbReference type="PANTHER" id="PTHR23113">
    <property type="entry name" value="GUANINE NUCLEOTIDE EXCHANGE FACTOR"/>
    <property type="match status" value="1"/>
</dbReference>
<accession>A0ABQ8FNM2</accession>
<dbReference type="InterPro" id="IPR036770">
    <property type="entry name" value="Ankyrin_rpt-contain_sf"/>
</dbReference>
<dbReference type="PROSITE" id="PS50212">
    <property type="entry name" value="RASGEF_NTER"/>
    <property type="match status" value="1"/>
</dbReference>
<dbReference type="SMART" id="SM00147">
    <property type="entry name" value="RasGEF"/>
    <property type="match status" value="1"/>
</dbReference>
<dbReference type="PROSITE" id="PS50297">
    <property type="entry name" value="ANK_REP_REGION"/>
    <property type="match status" value="3"/>
</dbReference>
<evidence type="ECO:0000256" key="2">
    <source>
        <dbReference type="PROSITE-ProRule" id="PRU00023"/>
    </source>
</evidence>
<dbReference type="Pfam" id="PF00618">
    <property type="entry name" value="RasGEF_N"/>
    <property type="match status" value="1"/>
</dbReference>
<feature type="repeat" description="ANK" evidence="2">
    <location>
        <begin position="96"/>
        <end position="128"/>
    </location>
</feature>
<dbReference type="Gene3D" id="1.20.870.10">
    <property type="entry name" value="Son of sevenless (SoS) protein Chain: S domain 1"/>
    <property type="match status" value="1"/>
</dbReference>